<feature type="chain" id="PRO_5047509221" description="Curli production assembly/transport component CsgF" evidence="4">
    <location>
        <begin position="20"/>
        <end position="135"/>
    </location>
</feature>
<evidence type="ECO:0000313" key="6">
    <source>
        <dbReference type="Proteomes" id="UP001163981"/>
    </source>
</evidence>
<gene>
    <name evidence="5" type="ORF">JRG66_04260</name>
</gene>
<dbReference type="RefSeq" id="WP_265164519.1">
    <property type="nucleotide sequence ID" value="NZ_CP069620.1"/>
</dbReference>
<comment type="function">
    <text evidence="1">May be involved in the biogenesis of curli organelles.</text>
</comment>
<evidence type="ECO:0000256" key="4">
    <source>
        <dbReference type="SAM" id="SignalP"/>
    </source>
</evidence>
<dbReference type="InterPro" id="IPR018893">
    <property type="entry name" value="T8SS_CsgF"/>
</dbReference>
<accession>A0ABY6NU62</accession>
<dbReference type="EMBL" id="CP069620">
    <property type="protein sequence ID" value="UZH56088.1"/>
    <property type="molecule type" value="Genomic_DNA"/>
</dbReference>
<keyword evidence="6" id="KW-1185">Reference proteome</keyword>
<sequence length="135" mass="15167">MKKLLLLSCLLFLGFNVQSQQLTYQPTNPAFGGNYLNYSWMLASATAQNQLKAPGNQAQQESELERLGKDINRQILTQISRSLLREQLDGFQFDEEGTFTYGSLSIEIYETLEGLVINILDTSTGEESQIVIPNN</sequence>
<evidence type="ECO:0000313" key="5">
    <source>
        <dbReference type="EMBL" id="UZH56088.1"/>
    </source>
</evidence>
<keyword evidence="3 4" id="KW-0732">Signal</keyword>
<protein>
    <recommendedName>
        <fullName evidence="2">Curli production assembly/transport component CsgF</fullName>
    </recommendedName>
</protein>
<organism evidence="5 6">
    <name type="scientific">Salinimicrobium tongyeongense</name>
    <dbReference type="NCBI Taxonomy" id="2809707"/>
    <lineage>
        <taxon>Bacteria</taxon>
        <taxon>Pseudomonadati</taxon>
        <taxon>Bacteroidota</taxon>
        <taxon>Flavobacteriia</taxon>
        <taxon>Flavobacteriales</taxon>
        <taxon>Flavobacteriaceae</taxon>
        <taxon>Salinimicrobium</taxon>
    </lineage>
</organism>
<evidence type="ECO:0000256" key="3">
    <source>
        <dbReference type="ARBA" id="ARBA00022729"/>
    </source>
</evidence>
<feature type="signal peptide" evidence="4">
    <location>
        <begin position="1"/>
        <end position="19"/>
    </location>
</feature>
<proteinExistence type="predicted"/>
<dbReference type="Pfam" id="PF10614">
    <property type="entry name" value="CsgF"/>
    <property type="match status" value="1"/>
</dbReference>
<evidence type="ECO:0000256" key="2">
    <source>
        <dbReference type="ARBA" id="ARBA00014031"/>
    </source>
</evidence>
<dbReference type="Proteomes" id="UP001163981">
    <property type="component" value="Chromosome"/>
</dbReference>
<name>A0ABY6NU62_9FLAO</name>
<reference evidence="5" key="1">
    <citation type="submission" date="2021-02" db="EMBL/GenBank/DDBJ databases">
        <title>Salinimicrobium sp. nov. isolated from seawater in Tongyeong, Republic of Korea.</title>
        <authorList>
            <person name="Lee S.-J."/>
        </authorList>
    </citation>
    <scope>NUCLEOTIDE SEQUENCE</scope>
    <source>
        <strain evidence="5">HN-2-9-2</strain>
    </source>
</reference>
<evidence type="ECO:0000256" key="1">
    <source>
        <dbReference type="ARBA" id="ARBA00003989"/>
    </source>
</evidence>